<protein>
    <submittedName>
        <fullName evidence="1">Uncharacterized protein</fullName>
    </submittedName>
</protein>
<comment type="caution">
    <text evidence="1">The sequence shown here is derived from an EMBL/GenBank/DDBJ whole genome shotgun (WGS) entry which is preliminary data.</text>
</comment>
<dbReference type="AlphaFoldDB" id="A0A6M0IG00"/>
<evidence type="ECO:0000313" key="2">
    <source>
        <dbReference type="Proteomes" id="UP000477386"/>
    </source>
</evidence>
<reference evidence="1 2" key="1">
    <citation type="submission" date="2020-02" db="EMBL/GenBank/DDBJ databases">
        <title>Draft genome sequence of two Spirosoma agri KCTC 52727 and Spirosoma terrae KCTC 52035.</title>
        <authorList>
            <person name="Rojas J."/>
            <person name="Ambika Manirajan B."/>
            <person name="Ratering S."/>
            <person name="Suarez C."/>
            <person name="Schnell S."/>
        </authorList>
    </citation>
    <scope>NUCLEOTIDE SEQUENCE [LARGE SCALE GENOMIC DNA]</scope>
    <source>
        <strain evidence="1 2">KCTC 52727</strain>
    </source>
</reference>
<proteinExistence type="predicted"/>
<keyword evidence="2" id="KW-1185">Reference proteome</keyword>
<dbReference type="EMBL" id="JAAGNZ010000001">
    <property type="protein sequence ID" value="NEU67094.1"/>
    <property type="molecule type" value="Genomic_DNA"/>
</dbReference>
<evidence type="ECO:0000313" key="1">
    <source>
        <dbReference type="EMBL" id="NEU67094.1"/>
    </source>
</evidence>
<accession>A0A6M0IG00</accession>
<sequence length="145" mass="15870">MNTITTPISDERVTSFKRIAKHENFVVGPDLNMIQQVRVITVDATGQPLTERILADDSLTDEQKQAGLQRYADQIVTRQTAGSFVNAAGQVVPEGTIAQRDYFQAITLGDLKKKGLTVNDKTSFASLLYALLTSEILTIDARSGL</sequence>
<dbReference type="RefSeq" id="WP_164036667.1">
    <property type="nucleotide sequence ID" value="NZ_JAAGNZ010000001.1"/>
</dbReference>
<organism evidence="1 2">
    <name type="scientific">Spirosoma agri</name>
    <dbReference type="NCBI Taxonomy" id="1987381"/>
    <lineage>
        <taxon>Bacteria</taxon>
        <taxon>Pseudomonadati</taxon>
        <taxon>Bacteroidota</taxon>
        <taxon>Cytophagia</taxon>
        <taxon>Cytophagales</taxon>
        <taxon>Cytophagaceae</taxon>
        <taxon>Spirosoma</taxon>
    </lineage>
</organism>
<gene>
    <name evidence="1" type="ORF">GK091_09410</name>
</gene>
<dbReference type="Proteomes" id="UP000477386">
    <property type="component" value="Unassembled WGS sequence"/>
</dbReference>
<name>A0A6M0IG00_9BACT</name>